<comment type="caution">
    <text evidence="1">The sequence shown here is derived from an EMBL/GenBank/DDBJ whole genome shotgun (WGS) entry which is preliminary data.</text>
</comment>
<evidence type="ECO:0000313" key="2">
    <source>
        <dbReference type="Proteomes" id="UP000672526"/>
    </source>
</evidence>
<gene>
    <name evidence="1" type="ORF">R69888_00532</name>
</gene>
<organism evidence="1 2">
    <name type="scientific">Paraburkholderia haematera</name>
    <dbReference type="NCBI Taxonomy" id="2793077"/>
    <lineage>
        <taxon>Bacteria</taxon>
        <taxon>Pseudomonadati</taxon>
        <taxon>Pseudomonadota</taxon>
        <taxon>Betaproteobacteria</taxon>
        <taxon>Burkholderiales</taxon>
        <taxon>Burkholderiaceae</taxon>
        <taxon>Paraburkholderia</taxon>
    </lineage>
</organism>
<dbReference type="Proteomes" id="UP000672526">
    <property type="component" value="Unassembled WGS sequence"/>
</dbReference>
<keyword evidence="2" id="KW-1185">Reference proteome</keyword>
<name>A0ABM8QHB5_9BURK</name>
<evidence type="ECO:0000313" key="1">
    <source>
        <dbReference type="EMBL" id="CAE6697274.1"/>
    </source>
</evidence>
<protein>
    <submittedName>
        <fullName evidence="1">Uncharacterized protein</fullName>
    </submittedName>
</protein>
<reference evidence="1 2" key="1">
    <citation type="submission" date="2021-02" db="EMBL/GenBank/DDBJ databases">
        <authorList>
            <person name="Vanwijnsberghe S."/>
        </authorList>
    </citation>
    <scope>NUCLEOTIDE SEQUENCE [LARGE SCALE GENOMIC DNA]</scope>
    <source>
        <strain evidence="1 2">LMG 31837</strain>
    </source>
</reference>
<sequence>MVNTSGLATSATKDRFIVKYRIGTTERVSPSVIQSTLDRRASTFPARARHLRRLGAGADIITADRKLNRKEARTFMQNIASDRNVEYVEVDTPMHIDAIPNDSNYSMQWGYTPNAGTYYVTLSAFTNVSGVSPAVSITQ</sequence>
<accession>A0ABM8QHB5</accession>
<dbReference type="EMBL" id="CAJNBK010000001">
    <property type="protein sequence ID" value="CAE6697274.1"/>
    <property type="molecule type" value="Genomic_DNA"/>
</dbReference>
<proteinExistence type="predicted"/>